<keyword evidence="2" id="KW-1185">Reference proteome</keyword>
<evidence type="ECO:0000313" key="2">
    <source>
        <dbReference type="Proteomes" id="UP000830395"/>
    </source>
</evidence>
<dbReference type="EMBL" id="CM040978">
    <property type="protein sequence ID" value="MCJ8731862.1"/>
    <property type="molecule type" value="Genomic_DNA"/>
</dbReference>
<gene>
    <name evidence="1" type="ORF">PDJAM_G00204400</name>
</gene>
<dbReference type="Proteomes" id="UP000830395">
    <property type="component" value="Chromosome 4"/>
</dbReference>
<comment type="caution">
    <text evidence="1">The sequence shown here is derived from an EMBL/GenBank/DDBJ whole genome shotgun (WGS) entry which is preliminary data.</text>
</comment>
<proteinExistence type="predicted"/>
<reference evidence="1" key="1">
    <citation type="submission" date="2020-02" db="EMBL/GenBank/DDBJ databases">
        <title>Genome sequencing of the panga catfish, Pangasius djambal.</title>
        <authorList>
            <person name="Wen M."/>
            <person name="Zahm M."/>
            <person name="Roques C."/>
            <person name="Cabau C."/>
            <person name="Klopp C."/>
            <person name="Donnadieu C."/>
            <person name="Jouanno E."/>
            <person name="Avarre J.-C."/>
            <person name="Campet M."/>
            <person name="Ha T."/>
            <person name="Dugue R."/>
            <person name="Lampietro C."/>
            <person name="Louis A."/>
            <person name="Herpin A."/>
            <person name="Echchiki A."/>
            <person name="Berthelot C."/>
            <person name="Parey E."/>
            <person name="Roest-Crollius H."/>
            <person name="Braasch I."/>
            <person name="Postlethwait J.H."/>
            <person name="Bobe J."/>
            <person name="Montfort J."/>
            <person name="Bouchez O."/>
            <person name="Begum T."/>
            <person name="Schartl M."/>
            <person name="Gustiano R."/>
            <person name="Guiguen Y."/>
        </authorList>
    </citation>
    <scope>NUCLEOTIDE SEQUENCE</scope>
    <source>
        <strain evidence="1">Pdj_M5554</strain>
    </source>
</reference>
<evidence type="ECO:0000313" key="1">
    <source>
        <dbReference type="EMBL" id="MCJ8731862.1"/>
    </source>
</evidence>
<protein>
    <submittedName>
        <fullName evidence="1">Uncharacterized protein</fullName>
    </submittedName>
</protein>
<organism evidence="1 2">
    <name type="scientific">Pangasius djambal</name>
    <dbReference type="NCBI Taxonomy" id="1691987"/>
    <lineage>
        <taxon>Eukaryota</taxon>
        <taxon>Metazoa</taxon>
        <taxon>Chordata</taxon>
        <taxon>Craniata</taxon>
        <taxon>Vertebrata</taxon>
        <taxon>Euteleostomi</taxon>
        <taxon>Actinopterygii</taxon>
        <taxon>Neopterygii</taxon>
        <taxon>Teleostei</taxon>
        <taxon>Ostariophysi</taxon>
        <taxon>Siluriformes</taxon>
        <taxon>Pangasiidae</taxon>
        <taxon>Pangasius</taxon>
    </lineage>
</organism>
<accession>A0ACC5Y8B7</accession>
<name>A0ACC5Y8B7_9TELE</name>
<sequence>MSYYGKHESTVSQVGEVYPIDRVFTATNEKHLLRVVSVLLSLCRTMSRNFLSMNDELEKGDYLLSNNREYKAIFQEDGNFVVYGWRPVWHSDTAGGTNAQRLIMQEDCNLVIYNNTDSAVWHTNTHQTNVKRCRLTLKSDGILVVENDGNVLWQSTKSN</sequence>